<evidence type="ECO:0000259" key="1">
    <source>
        <dbReference type="Pfam" id="PF07561"/>
    </source>
</evidence>
<sequence length="142" mass="14832">MAHVTVKCCFDPSVPRWNGDLRITAPPVRAASVAWQAAGDRSTLTVMTTAQDMPQVQQCSASTCSYNSDDSCHAGAITISGDHAHCGTFVEISFRGGSGGNGLVGACHRADCRFNEKLECTASSVNIGAGADSADCLTYEAR</sequence>
<dbReference type="InterPro" id="IPR011437">
    <property type="entry name" value="DUF1540"/>
</dbReference>
<accession>A0ABN1XKA8</accession>
<evidence type="ECO:0000313" key="3">
    <source>
        <dbReference type="Proteomes" id="UP001501414"/>
    </source>
</evidence>
<dbReference type="EMBL" id="BAAAJK010000003">
    <property type="protein sequence ID" value="GAA1381517.1"/>
    <property type="molecule type" value="Genomic_DNA"/>
</dbReference>
<proteinExistence type="predicted"/>
<name>A0ABN1XKA8_9PSEU</name>
<keyword evidence="3" id="KW-1185">Reference proteome</keyword>
<reference evidence="2 3" key="1">
    <citation type="journal article" date="2019" name="Int. J. Syst. Evol. Microbiol.">
        <title>The Global Catalogue of Microorganisms (GCM) 10K type strain sequencing project: providing services to taxonomists for standard genome sequencing and annotation.</title>
        <authorList>
            <consortium name="The Broad Institute Genomics Platform"/>
            <consortium name="The Broad Institute Genome Sequencing Center for Infectious Disease"/>
            <person name="Wu L."/>
            <person name="Ma J."/>
        </authorList>
    </citation>
    <scope>NUCLEOTIDE SEQUENCE [LARGE SCALE GENOMIC DNA]</scope>
    <source>
        <strain evidence="2 3">JCM 11896</strain>
    </source>
</reference>
<comment type="caution">
    <text evidence="2">The sequence shown here is derived from an EMBL/GenBank/DDBJ whole genome shotgun (WGS) entry which is preliminary data.</text>
</comment>
<dbReference type="Pfam" id="PF07561">
    <property type="entry name" value="DUF1540"/>
    <property type="match status" value="2"/>
</dbReference>
<feature type="domain" description="DUF1540" evidence="1">
    <location>
        <begin position="107"/>
        <end position="139"/>
    </location>
</feature>
<protein>
    <recommendedName>
        <fullName evidence="1">DUF1540 domain-containing protein</fullName>
    </recommendedName>
</protein>
<dbReference type="Proteomes" id="UP001501414">
    <property type="component" value="Unassembled WGS sequence"/>
</dbReference>
<feature type="domain" description="DUF1540" evidence="1">
    <location>
        <begin position="58"/>
        <end position="89"/>
    </location>
</feature>
<organism evidence="2 3">
    <name type="scientific">Pseudonocardia kongjuensis</name>
    <dbReference type="NCBI Taxonomy" id="102227"/>
    <lineage>
        <taxon>Bacteria</taxon>
        <taxon>Bacillati</taxon>
        <taxon>Actinomycetota</taxon>
        <taxon>Actinomycetes</taxon>
        <taxon>Pseudonocardiales</taxon>
        <taxon>Pseudonocardiaceae</taxon>
        <taxon>Pseudonocardia</taxon>
    </lineage>
</organism>
<evidence type="ECO:0000313" key="2">
    <source>
        <dbReference type="EMBL" id="GAA1381517.1"/>
    </source>
</evidence>
<gene>
    <name evidence="2" type="ORF">GCM10009613_07590</name>
</gene>